<dbReference type="EMBL" id="JALJOT010000017">
    <property type="protein sequence ID" value="KAK9901522.1"/>
    <property type="molecule type" value="Genomic_DNA"/>
</dbReference>
<dbReference type="SUPFAM" id="SSF103111">
    <property type="entry name" value="Activator of Hsp90 ATPase, Aha1"/>
    <property type="match status" value="1"/>
</dbReference>
<accession>A0ABR2YB88</accession>
<evidence type="ECO:0000256" key="1">
    <source>
        <dbReference type="ARBA" id="ARBA00006817"/>
    </source>
</evidence>
<sequence>MSDRNGTQLPNKLVEQATSKADLSYSYWAAGQSRGSGTVAEKRLTEAELKEEERRAREASEKGASVWNQAGTFEERNVSGWAKDQLEALLVGLEHRTPTAIITLTELKSKSGEAHVWIVRGKRRAGFDLTIELAWRAAMTGTSAAEASGTLSLANISPDELDELGDLMTVTVVEKDDGIGSNMEVARPVKSMADKLQEQLTKLHQLLKER</sequence>
<dbReference type="Gene3D" id="3.15.10.20">
    <property type="entry name" value="Activator of Hsp90 ATPase Aha1, N-terminal domain"/>
    <property type="match status" value="1"/>
</dbReference>
<proteinExistence type="inferred from homology"/>
<dbReference type="Proteomes" id="UP001491310">
    <property type="component" value="Unassembled WGS sequence"/>
</dbReference>
<dbReference type="PANTHER" id="PTHR13009:SF22">
    <property type="entry name" value="LD43819P"/>
    <property type="match status" value="1"/>
</dbReference>
<protein>
    <recommendedName>
        <fullName evidence="2">Activator of Hsp90 ATPase AHSA1-like N-terminal domain-containing protein</fullName>
    </recommendedName>
</protein>
<organism evidence="3 4">
    <name type="scientific">Coccomyxa subellipsoidea</name>
    <dbReference type="NCBI Taxonomy" id="248742"/>
    <lineage>
        <taxon>Eukaryota</taxon>
        <taxon>Viridiplantae</taxon>
        <taxon>Chlorophyta</taxon>
        <taxon>core chlorophytes</taxon>
        <taxon>Trebouxiophyceae</taxon>
        <taxon>Trebouxiophyceae incertae sedis</taxon>
        <taxon>Coccomyxaceae</taxon>
        <taxon>Coccomyxa</taxon>
    </lineage>
</organism>
<name>A0ABR2YB88_9CHLO</name>
<evidence type="ECO:0000259" key="2">
    <source>
        <dbReference type="SMART" id="SM01000"/>
    </source>
</evidence>
<dbReference type="InterPro" id="IPR036338">
    <property type="entry name" value="Aha1"/>
</dbReference>
<dbReference type="InterPro" id="IPR015310">
    <property type="entry name" value="AHSA1-like_N"/>
</dbReference>
<reference evidence="3 4" key="1">
    <citation type="journal article" date="2024" name="Nat. Commun.">
        <title>Phylogenomics reveals the evolutionary origins of lichenization in chlorophyte algae.</title>
        <authorList>
            <person name="Puginier C."/>
            <person name="Libourel C."/>
            <person name="Otte J."/>
            <person name="Skaloud P."/>
            <person name="Haon M."/>
            <person name="Grisel S."/>
            <person name="Petersen M."/>
            <person name="Berrin J.G."/>
            <person name="Delaux P.M."/>
            <person name="Dal Grande F."/>
            <person name="Keller J."/>
        </authorList>
    </citation>
    <scope>NUCLEOTIDE SEQUENCE [LARGE SCALE GENOMIC DNA]</scope>
    <source>
        <strain evidence="3 4">SAG 216-7</strain>
    </source>
</reference>
<dbReference type="Pfam" id="PF09229">
    <property type="entry name" value="Aha1_N"/>
    <property type="match status" value="1"/>
</dbReference>
<gene>
    <name evidence="3" type="ORF">WJX75_000135</name>
</gene>
<dbReference type="SMART" id="SM01000">
    <property type="entry name" value="Aha1_N"/>
    <property type="match status" value="1"/>
</dbReference>
<comment type="caution">
    <text evidence="3">The sequence shown here is derived from an EMBL/GenBank/DDBJ whole genome shotgun (WGS) entry which is preliminary data.</text>
</comment>
<comment type="similarity">
    <text evidence="1">Belongs to the AHA1 family.</text>
</comment>
<evidence type="ECO:0000313" key="3">
    <source>
        <dbReference type="EMBL" id="KAK9901522.1"/>
    </source>
</evidence>
<dbReference type="PANTHER" id="PTHR13009">
    <property type="entry name" value="HEAT SHOCK PROTEIN 90 HSP90 CO-CHAPERONE AHA-1"/>
    <property type="match status" value="1"/>
</dbReference>
<feature type="domain" description="Activator of Hsp90 ATPase AHSA1-like N-terminal" evidence="2">
    <location>
        <begin position="75"/>
        <end position="210"/>
    </location>
</feature>
<keyword evidence="4" id="KW-1185">Reference proteome</keyword>
<evidence type="ECO:0000313" key="4">
    <source>
        <dbReference type="Proteomes" id="UP001491310"/>
    </source>
</evidence>